<reference evidence="2" key="1">
    <citation type="journal article" date="2013" name="J. Plant Res.">
        <title>Effect of fungi and light on seed germination of three Opuntia species from semiarid lands of central Mexico.</title>
        <authorList>
            <person name="Delgado-Sanchez P."/>
            <person name="Jimenez-Bremont J.F."/>
            <person name="Guerrero-Gonzalez Mde L."/>
            <person name="Flores J."/>
        </authorList>
    </citation>
    <scope>NUCLEOTIDE SEQUENCE</scope>
    <source>
        <tissue evidence="2">Cladode</tissue>
    </source>
</reference>
<protein>
    <submittedName>
        <fullName evidence="2">Uncharacterized protein</fullName>
    </submittedName>
</protein>
<reference evidence="2" key="2">
    <citation type="submission" date="2020-07" db="EMBL/GenBank/DDBJ databases">
        <authorList>
            <person name="Vera ALvarez R."/>
            <person name="Arias-Moreno D.M."/>
            <person name="Jimenez-Jacinto V."/>
            <person name="Jimenez-Bremont J.F."/>
            <person name="Swaminathan K."/>
            <person name="Moose S.P."/>
            <person name="Guerrero-Gonzalez M.L."/>
            <person name="Marino-Ramirez L."/>
            <person name="Landsman D."/>
            <person name="Rodriguez-Kessler M."/>
            <person name="Delgado-Sanchez P."/>
        </authorList>
    </citation>
    <scope>NUCLEOTIDE SEQUENCE</scope>
    <source>
        <tissue evidence="2">Cladode</tissue>
    </source>
</reference>
<feature type="region of interest" description="Disordered" evidence="1">
    <location>
        <begin position="48"/>
        <end position="74"/>
    </location>
</feature>
<proteinExistence type="predicted"/>
<organism evidence="2">
    <name type="scientific">Opuntia streptacantha</name>
    <name type="common">Prickly pear cactus</name>
    <name type="synonym">Opuntia cardona</name>
    <dbReference type="NCBI Taxonomy" id="393608"/>
    <lineage>
        <taxon>Eukaryota</taxon>
        <taxon>Viridiplantae</taxon>
        <taxon>Streptophyta</taxon>
        <taxon>Embryophyta</taxon>
        <taxon>Tracheophyta</taxon>
        <taxon>Spermatophyta</taxon>
        <taxon>Magnoliopsida</taxon>
        <taxon>eudicotyledons</taxon>
        <taxon>Gunneridae</taxon>
        <taxon>Pentapetalae</taxon>
        <taxon>Caryophyllales</taxon>
        <taxon>Cactineae</taxon>
        <taxon>Cactaceae</taxon>
        <taxon>Opuntioideae</taxon>
        <taxon>Opuntia</taxon>
    </lineage>
</organism>
<dbReference type="AlphaFoldDB" id="A0A7C9AGC3"/>
<dbReference type="EMBL" id="GISG01225802">
    <property type="protein sequence ID" value="MBA4664975.1"/>
    <property type="molecule type" value="Transcribed_RNA"/>
</dbReference>
<evidence type="ECO:0000256" key="1">
    <source>
        <dbReference type="SAM" id="MobiDB-lite"/>
    </source>
</evidence>
<sequence length="101" mass="11665">MLLLTFPLVPRGQLCSHNALYLLLLHTCASLKIYLNRLVQVLHEHKPKEQRGRLSDLALHLQPPSHEKGQQPPDIFHELQNQKLRNSSRHHLSEASLQELT</sequence>
<accession>A0A7C9AGC3</accession>
<name>A0A7C9AGC3_OPUST</name>
<evidence type="ECO:0000313" key="2">
    <source>
        <dbReference type="EMBL" id="MBA4664975.1"/>
    </source>
</evidence>